<dbReference type="NCBIfam" id="NF008964">
    <property type="entry name" value="PRK12308.1"/>
    <property type="match status" value="1"/>
</dbReference>
<evidence type="ECO:0000256" key="3">
    <source>
        <dbReference type="ARBA" id="ARBA00004941"/>
    </source>
</evidence>
<evidence type="ECO:0000256" key="9">
    <source>
        <dbReference type="ARBA" id="ARBA00023239"/>
    </source>
</evidence>
<dbReference type="Pfam" id="PF00206">
    <property type="entry name" value="Lyase_1"/>
    <property type="match status" value="1"/>
</dbReference>
<dbReference type="AlphaFoldDB" id="A0A4D6YKZ5"/>
<comment type="similarity">
    <text evidence="10">Belongs to the lyase 1 family. Argininosuccinate lyase subfamily.</text>
</comment>
<comment type="similarity">
    <text evidence="4">In the N-terminal section; belongs to the lyase 1 family. Argininosuccinate lyase subfamily.</text>
</comment>
<keyword evidence="8 10" id="KW-0028">Amino-acid biosynthesis</keyword>
<evidence type="ECO:0000259" key="12">
    <source>
        <dbReference type="Pfam" id="PF14698"/>
    </source>
</evidence>
<dbReference type="InterPro" id="IPR022761">
    <property type="entry name" value="Fumarate_lyase_N"/>
</dbReference>
<dbReference type="PRINTS" id="PR00145">
    <property type="entry name" value="ARGSUCLYASE"/>
</dbReference>
<feature type="domain" description="Argininosuccinate lyase C-terminal" evidence="12">
    <location>
        <begin position="364"/>
        <end position="432"/>
    </location>
</feature>
<dbReference type="PANTHER" id="PTHR43814:SF1">
    <property type="entry name" value="ARGININOSUCCINATE LYASE"/>
    <property type="match status" value="1"/>
</dbReference>
<evidence type="ECO:0000259" key="11">
    <source>
        <dbReference type="Pfam" id="PF00206"/>
    </source>
</evidence>
<evidence type="ECO:0000256" key="8">
    <source>
        <dbReference type="ARBA" id="ARBA00022605"/>
    </source>
</evidence>
<dbReference type="NCBIfam" id="TIGR00838">
    <property type="entry name" value="argH"/>
    <property type="match status" value="1"/>
</dbReference>
<dbReference type="InterPro" id="IPR029419">
    <property type="entry name" value="Arg_succ_lyase_C"/>
</dbReference>
<name>A0A4D6YKZ5_9GAMM</name>
<evidence type="ECO:0000256" key="10">
    <source>
        <dbReference type="HAMAP-Rule" id="MF_00006"/>
    </source>
</evidence>
<dbReference type="UniPathway" id="UPA00068">
    <property type="reaction ID" value="UER00114"/>
</dbReference>
<dbReference type="PROSITE" id="PS00163">
    <property type="entry name" value="FUMARATE_LYASES"/>
    <property type="match status" value="1"/>
</dbReference>
<gene>
    <name evidence="10" type="primary">argH</name>
    <name evidence="13" type="ORF">D9V80_00235</name>
</gene>
<evidence type="ECO:0000256" key="6">
    <source>
        <dbReference type="ARBA" id="ARBA00022490"/>
    </source>
</evidence>
<evidence type="ECO:0000256" key="5">
    <source>
        <dbReference type="ARBA" id="ARBA00012338"/>
    </source>
</evidence>
<keyword evidence="14" id="KW-1185">Reference proteome</keyword>
<dbReference type="EMBL" id="CP034852">
    <property type="protein sequence ID" value="QCI26600.1"/>
    <property type="molecule type" value="Genomic_DNA"/>
</dbReference>
<dbReference type="CDD" id="cd01359">
    <property type="entry name" value="Argininosuccinate_lyase"/>
    <property type="match status" value="1"/>
</dbReference>
<comment type="subcellular location">
    <subcellularLocation>
        <location evidence="2 10">Cytoplasm</location>
    </subcellularLocation>
</comment>
<dbReference type="OrthoDB" id="9769623at2"/>
<feature type="domain" description="Fumarate lyase N-terminal" evidence="11">
    <location>
        <begin position="6"/>
        <end position="301"/>
    </location>
</feature>
<accession>A0A4D6YKZ5</accession>
<dbReference type="FunFam" id="1.20.200.10:FF:000006">
    <property type="entry name" value="Argininosuccinate lyase"/>
    <property type="match status" value="1"/>
</dbReference>
<dbReference type="SUPFAM" id="SSF48557">
    <property type="entry name" value="L-aspartase-like"/>
    <property type="match status" value="1"/>
</dbReference>
<comment type="catalytic activity">
    <reaction evidence="1 10">
        <text>2-(N(omega)-L-arginino)succinate = fumarate + L-arginine</text>
        <dbReference type="Rhea" id="RHEA:24020"/>
        <dbReference type="ChEBI" id="CHEBI:29806"/>
        <dbReference type="ChEBI" id="CHEBI:32682"/>
        <dbReference type="ChEBI" id="CHEBI:57472"/>
        <dbReference type="EC" id="4.3.2.1"/>
    </reaction>
</comment>
<dbReference type="FunFam" id="1.10.40.30:FF:000001">
    <property type="entry name" value="Argininosuccinate lyase"/>
    <property type="match status" value="1"/>
</dbReference>
<dbReference type="InterPro" id="IPR020557">
    <property type="entry name" value="Fumarate_lyase_CS"/>
</dbReference>
<keyword evidence="6 10" id="KW-0963">Cytoplasm</keyword>
<keyword evidence="7 10" id="KW-0055">Arginine biosynthesis</keyword>
<dbReference type="Gene3D" id="1.10.40.30">
    <property type="entry name" value="Fumarase/aspartase (C-terminal domain)"/>
    <property type="match status" value="1"/>
</dbReference>
<evidence type="ECO:0000256" key="2">
    <source>
        <dbReference type="ARBA" id="ARBA00004496"/>
    </source>
</evidence>
<evidence type="ECO:0000256" key="4">
    <source>
        <dbReference type="ARBA" id="ARBA00005552"/>
    </source>
</evidence>
<dbReference type="Gene3D" id="1.20.200.10">
    <property type="entry name" value="Fumarase/aspartase (Central domain)"/>
    <property type="match status" value="1"/>
</dbReference>
<evidence type="ECO:0000256" key="7">
    <source>
        <dbReference type="ARBA" id="ARBA00022571"/>
    </source>
</evidence>
<protein>
    <recommendedName>
        <fullName evidence="5 10">Argininosuccinate lyase</fullName>
        <shortName evidence="10">ASAL</shortName>
        <ecNumber evidence="5 10">4.3.2.1</ecNumber>
    </recommendedName>
    <alternativeName>
        <fullName evidence="10">Arginosuccinase</fullName>
    </alternativeName>
</protein>
<dbReference type="InterPro" id="IPR009049">
    <property type="entry name" value="Argininosuccinate_lyase"/>
</dbReference>
<dbReference type="Proteomes" id="UP000298782">
    <property type="component" value="Chromosome"/>
</dbReference>
<keyword evidence="9 10" id="KW-0456">Lyase</keyword>
<dbReference type="InterPro" id="IPR024083">
    <property type="entry name" value="Fumarase/histidase_N"/>
</dbReference>
<dbReference type="InterPro" id="IPR000362">
    <property type="entry name" value="Fumarate_lyase_fam"/>
</dbReference>
<dbReference type="EC" id="4.3.2.1" evidence="5 10"/>
<comment type="pathway">
    <text evidence="3 10">Amino-acid biosynthesis; L-arginine biosynthesis; L-arginine from L-ornithine and carbamoyl phosphate: step 3/3.</text>
</comment>
<reference evidence="13 14" key="2">
    <citation type="submission" date="2019-05" db="EMBL/GenBank/DDBJ databases">
        <title>Genome evolution of the obligate endosymbiont Buchnera aphidicola.</title>
        <authorList>
            <person name="Moran N.A."/>
        </authorList>
    </citation>
    <scope>NUCLEOTIDE SEQUENCE [LARGE SCALE GENOMIC DNA]</scope>
    <source>
        <strain evidence="13 14">Tca</strain>
    </source>
</reference>
<evidence type="ECO:0000313" key="13">
    <source>
        <dbReference type="EMBL" id="QCI26600.1"/>
    </source>
</evidence>
<organism evidence="13 14">
    <name type="scientific">Buchnera aphidicola</name>
    <name type="common">Thelaxes californica</name>
    <dbReference type="NCBI Taxonomy" id="1315998"/>
    <lineage>
        <taxon>Bacteria</taxon>
        <taxon>Pseudomonadati</taxon>
        <taxon>Pseudomonadota</taxon>
        <taxon>Gammaproteobacteria</taxon>
        <taxon>Enterobacterales</taxon>
        <taxon>Erwiniaceae</taxon>
        <taxon>Buchnera</taxon>
    </lineage>
</organism>
<dbReference type="GO" id="GO:0004056">
    <property type="term" value="F:argininosuccinate lyase activity"/>
    <property type="evidence" value="ECO:0007669"/>
    <property type="project" value="UniProtKB-UniRule"/>
</dbReference>
<evidence type="ECO:0000256" key="1">
    <source>
        <dbReference type="ARBA" id="ARBA00000985"/>
    </source>
</evidence>
<sequence>MNLWGGRFSNSTNKLFEEFNKSIHFDYILAKEDIISSIMWSKTLKKRNIITLEEQIKIEKTLTIILTSVKKNINKIALSNSEDIHSWVEKKIVEKLGILGKKLHTGRSRNEQVTTDLKLWCRFQVKELIKIIYTFKKKLIKKAEKNIDIIMPGYTHLQRAQPIRFSHWCLAYYEMLTRDVYRLKDSLIRLNTCPLGSGALAGNSWSIDRFQLSKNLDFINPTNNSLDSVSDRDYVVEILSNASISMSHLSRFAEDLIFFNSGEANYVTFSDSITSGSSLMPQKKNPDILEIIRSKCGRVYGSLISILVVLKGLPLAYNKDLQEDKEGLFDAIKTWKDCLIMSTLVIKKVQVNDKVCYQSAKKSYSNATELANYLVSKGIAFRDAHHITGKIVLKAIEKKLSLDNLDLKIFQKFCPLIQKDVFHYISIKNSIEKYKSHGGTSKEQVLIAIYNAKKQIL</sequence>
<dbReference type="GO" id="GO:0005829">
    <property type="term" value="C:cytosol"/>
    <property type="evidence" value="ECO:0007669"/>
    <property type="project" value="TreeGrafter"/>
</dbReference>
<dbReference type="PANTHER" id="PTHR43814">
    <property type="entry name" value="ARGININOSUCCINATE LYASE"/>
    <property type="match status" value="1"/>
</dbReference>
<dbReference type="Gene3D" id="1.10.275.10">
    <property type="entry name" value="Fumarase/aspartase (N-terminal domain)"/>
    <property type="match status" value="1"/>
</dbReference>
<dbReference type="Pfam" id="PF14698">
    <property type="entry name" value="ASL_C2"/>
    <property type="match status" value="1"/>
</dbReference>
<dbReference type="HAMAP" id="MF_00006">
    <property type="entry name" value="Arg_succ_lyase"/>
    <property type="match status" value="1"/>
</dbReference>
<dbReference type="InterPro" id="IPR008948">
    <property type="entry name" value="L-Aspartase-like"/>
</dbReference>
<reference evidence="13 14" key="1">
    <citation type="submission" date="2018-12" db="EMBL/GenBank/DDBJ databases">
        <authorList>
            <person name="Chong R.A."/>
        </authorList>
    </citation>
    <scope>NUCLEOTIDE SEQUENCE [LARGE SCALE GENOMIC DNA]</scope>
    <source>
        <strain evidence="13 14">Tca</strain>
    </source>
</reference>
<proteinExistence type="inferred from homology"/>
<evidence type="ECO:0000313" key="14">
    <source>
        <dbReference type="Proteomes" id="UP000298782"/>
    </source>
</evidence>
<dbReference type="GO" id="GO:0042450">
    <property type="term" value="P:L-arginine biosynthetic process via ornithine"/>
    <property type="evidence" value="ECO:0007669"/>
    <property type="project" value="UniProtKB-UniRule"/>
</dbReference>
<dbReference type="RefSeq" id="WP_158353073.1">
    <property type="nucleotide sequence ID" value="NZ_CP034852.1"/>
</dbReference>
<dbReference type="PRINTS" id="PR00149">
    <property type="entry name" value="FUMRATELYASE"/>
</dbReference>